<gene>
    <name evidence="6" type="ordered locus">NAMH_0936</name>
</gene>
<feature type="domain" description="HIT" evidence="5">
    <location>
        <begin position="21"/>
        <end position="131"/>
    </location>
</feature>
<keyword evidence="1" id="KW-0547">Nucleotide-binding</keyword>
<evidence type="ECO:0000313" key="7">
    <source>
        <dbReference type="Proteomes" id="UP000000448"/>
    </source>
</evidence>
<evidence type="ECO:0000256" key="2">
    <source>
        <dbReference type="PIRSR" id="PIRSR639383-1"/>
    </source>
</evidence>
<feature type="active site" description="Tele-AMP-histidine intermediate" evidence="2">
    <location>
        <position position="118"/>
    </location>
</feature>
<dbReference type="InterPro" id="IPR052908">
    <property type="entry name" value="AP-4-A_phosphorylase"/>
</dbReference>
<evidence type="ECO:0000256" key="1">
    <source>
        <dbReference type="ARBA" id="ARBA00022741"/>
    </source>
</evidence>
<dbReference type="Pfam" id="PF01230">
    <property type="entry name" value="HIT"/>
    <property type="match status" value="1"/>
</dbReference>
<dbReference type="SUPFAM" id="SSF54197">
    <property type="entry name" value="HIT-like"/>
    <property type="match status" value="1"/>
</dbReference>
<dbReference type="RefSeq" id="WP_015902699.1">
    <property type="nucleotide sequence ID" value="NC_012115.1"/>
</dbReference>
<dbReference type="EMBL" id="CP001279">
    <property type="protein sequence ID" value="ACM93647.1"/>
    <property type="molecule type" value="Genomic_DNA"/>
</dbReference>
<dbReference type="PROSITE" id="PS51084">
    <property type="entry name" value="HIT_2"/>
    <property type="match status" value="1"/>
</dbReference>
<dbReference type="Proteomes" id="UP000000448">
    <property type="component" value="Chromosome"/>
</dbReference>
<dbReference type="STRING" id="598659.NAMH_0936"/>
<dbReference type="GO" id="GO:0000166">
    <property type="term" value="F:nucleotide binding"/>
    <property type="evidence" value="ECO:0007669"/>
    <property type="project" value="UniProtKB-KW"/>
</dbReference>
<dbReference type="eggNOG" id="COG0537">
    <property type="taxonomic scope" value="Bacteria"/>
</dbReference>
<dbReference type="Gene3D" id="3.30.428.10">
    <property type="entry name" value="HIT-like"/>
    <property type="match status" value="1"/>
</dbReference>
<evidence type="ECO:0000313" key="6">
    <source>
        <dbReference type="EMBL" id="ACM93647.1"/>
    </source>
</evidence>
<evidence type="ECO:0000256" key="3">
    <source>
        <dbReference type="PIRSR" id="PIRSR639383-2"/>
    </source>
</evidence>
<evidence type="ECO:0000256" key="4">
    <source>
        <dbReference type="PROSITE-ProRule" id="PRU00464"/>
    </source>
</evidence>
<keyword evidence="7" id="KW-1185">Reference proteome</keyword>
<reference evidence="6 7" key="1">
    <citation type="journal article" date="2009" name="PLoS Genet.">
        <title>Adaptations to submarine hydrothermal environments exemplified by the genome of Nautilia profundicola.</title>
        <authorList>
            <person name="Campbell B.J."/>
            <person name="Smith J.L."/>
            <person name="Hanson T.E."/>
            <person name="Klotz M.G."/>
            <person name="Stein L.Y."/>
            <person name="Lee C.K."/>
            <person name="Wu D."/>
            <person name="Robinson J.M."/>
            <person name="Khouri H.M."/>
            <person name="Eisen J.A."/>
            <person name="Cary S.C."/>
        </authorList>
    </citation>
    <scope>NUCLEOTIDE SEQUENCE [LARGE SCALE GENOMIC DNA]</scope>
    <source>
        <strain evidence="7">ATCC BAA-1463 / DSM 18972 / AmH</strain>
    </source>
</reference>
<dbReference type="OrthoDB" id="9784774at2"/>
<evidence type="ECO:0000259" key="5">
    <source>
        <dbReference type="PROSITE" id="PS51084"/>
    </source>
</evidence>
<dbReference type="InterPro" id="IPR039383">
    <property type="entry name" value="FHIT"/>
</dbReference>
<comment type="caution">
    <text evidence="4">Lacks conserved residue(s) required for the propagation of feature annotation.</text>
</comment>
<dbReference type="PANTHER" id="PTHR42997">
    <property type="entry name" value="HIT FAMILY HYDROLASE"/>
    <property type="match status" value="1"/>
</dbReference>
<dbReference type="KEGG" id="nam:NAMH_0936"/>
<dbReference type="PANTHER" id="PTHR42997:SF1">
    <property type="entry name" value="AP-4-A PHOSPHORYLASE"/>
    <property type="match status" value="1"/>
</dbReference>
<dbReference type="HOGENOM" id="CLU_056776_1_2_7"/>
<feature type="binding site" evidence="3">
    <location>
        <position position="49"/>
    </location>
    <ligand>
        <name>substrate</name>
    </ligand>
</feature>
<dbReference type="InterPro" id="IPR011146">
    <property type="entry name" value="HIT-like"/>
</dbReference>
<protein>
    <submittedName>
        <fullName evidence="6">Hit family protein</fullName>
    </submittedName>
</protein>
<sequence length="161" mass="18893">MERLYAPWRREYHVKKQTGCVFCDIANTPEKDEENQVFYRDEICFFVMNRFPYNPGHFMIIPLRHVSNYEDLNEKEVCHIAKMAQTGCKILKDFGAHGINMGWNLGFDAGAGIPDHIHLQMVPRFKRDTNLMTTVFDTRVYSADFDKIYEEIKSIAGKYLK</sequence>
<dbReference type="AlphaFoldDB" id="B9L9N0"/>
<dbReference type="CDD" id="cd01275">
    <property type="entry name" value="FHIT"/>
    <property type="match status" value="1"/>
</dbReference>
<organism evidence="6 7">
    <name type="scientific">Nautilia profundicola (strain ATCC BAA-1463 / DSM 18972 / AmH)</name>
    <dbReference type="NCBI Taxonomy" id="598659"/>
    <lineage>
        <taxon>Bacteria</taxon>
        <taxon>Pseudomonadati</taxon>
        <taxon>Campylobacterota</taxon>
        <taxon>Epsilonproteobacteria</taxon>
        <taxon>Nautiliales</taxon>
        <taxon>Nautiliaceae</taxon>
        <taxon>Nautilia</taxon>
    </lineage>
</organism>
<name>B9L9N0_NAUPA</name>
<proteinExistence type="predicted"/>
<accession>B9L9N0</accession>
<dbReference type="InterPro" id="IPR036265">
    <property type="entry name" value="HIT-like_sf"/>
</dbReference>
<dbReference type="GO" id="GO:0003824">
    <property type="term" value="F:catalytic activity"/>
    <property type="evidence" value="ECO:0007669"/>
    <property type="project" value="InterPro"/>
</dbReference>